<dbReference type="GO" id="GO:0004619">
    <property type="term" value="F:phosphoglycerate mutase activity"/>
    <property type="evidence" value="ECO:0007669"/>
    <property type="project" value="UniProtKB-EC"/>
</dbReference>
<dbReference type="OrthoDB" id="9781415at2"/>
<name>A0A4P7P108_9GAMM</name>
<gene>
    <name evidence="1" type="primary">gpmA_1</name>
    <name evidence="1" type="ORF">GHNINEIG_01855</name>
</gene>
<sequence>MKQPRYILAFVRHGDYDQRPNTPSALQPGALTPIGLQQSLKAAFQLQTFIAENTIPLCSEIESSNALRAWQTADLIQSVLQVEHSNTLSVHAEKDLHERSVGVMANLTIAEIESYLAQDPRFSNPPTNWKSDSHYCLPYDGAESLMQAGKRVKNVIVRHFDELVKQNQSQLKVMVGHGAAFRHAAHLLGILEFEDITKLSMYHAKPLFFEYFPASGQWKKIAGEWKKRPAINISLID</sequence>
<evidence type="ECO:0000313" key="2">
    <source>
        <dbReference type="Proteomes" id="UP000296201"/>
    </source>
</evidence>
<keyword evidence="1" id="KW-0413">Isomerase</keyword>
<evidence type="ECO:0000313" key="1">
    <source>
        <dbReference type="EMBL" id="QBZ83793.1"/>
    </source>
</evidence>
<reference evidence="1 2" key="1">
    <citation type="submission" date="2018-08" db="EMBL/GenBank/DDBJ databases">
        <title>Horizontal acquisition of hydrogen conversion ability and other habitat adaptations in Hydrogenovibrio crunogenus strains.</title>
        <authorList>
            <person name="Gonnella G."/>
            <person name="Adam N."/>
            <person name="Perner M."/>
        </authorList>
    </citation>
    <scope>NUCLEOTIDE SEQUENCE [LARGE SCALE GENOMIC DNA]</scope>
    <source>
        <strain evidence="1 2">SP-41</strain>
    </source>
</reference>
<keyword evidence="2" id="KW-1185">Reference proteome</keyword>
<accession>A0A4P7P108</accession>
<dbReference type="InterPro" id="IPR013078">
    <property type="entry name" value="His_Pase_superF_clade-1"/>
</dbReference>
<proteinExistence type="predicted"/>
<dbReference type="InterPro" id="IPR029033">
    <property type="entry name" value="His_PPase_superfam"/>
</dbReference>
<dbReference type="SUPFAM" id="SSF53254">
    <property type="entry name" value="Phosphoglycerate mutase-like"/>
    <property type="match status" value="1"/>
</dbReference>
<dbReference type="EC" id="5.4.2.11" evidence="1"/>
<protein>
    <submittedName>
        <fullName evidence="1">2,3-bisphosphoglycerate-dependent phosphoglycerate mutase</fullName>
        <ecNumber evidence="1">5.4.2.11</ecNumber>
    </submittedName>
</protein>
<dbReference type="EMBL" id="CP032096">
    <property type="protein sequence ID" value="QBZ83793.1"/>
    <property type="molecule type" value="Genomic_DNA"/>
</dbReference>
<dbReference type="Gene3D" id="3.40.50.1240">
    <property type="entry name" value="Phosphoglycerate mutase-like"/>
    <property type="match status" value="1"/>
</dbReference>
<dbReference type="Proteomes" id="UP000296201">
    <property type="component" value="Chromosome"/>
</dbReference>
<organism evidence="1 2">
    <name type="scientific">Hydrogenovibrio crunogenus</name>
    <dbReference type="NCBI Taxonomy" id="39765"/>
    <lineage>
        <taxon>Bacteria</taxon>
        <taxon>Pseudomonadati</taxon>
        <taxon>Pseudomonadota</taxon>
        <taxon>Gammaproteobacteria</taxon>
        <taxon>Thiotrichales</taxon>
        <taxon>Piscirickettsiaceae</taxon>
        <taxon>Hydrogenovibrio</taxon>
    </lineage>
</organism>
<dbReference type="RefSeq" id="WP_135796387.1">
    <property type="nucleotide sequence ID" value="NZ_CP032096.1"/>
</dbReference>
<dbReference type="CDD" id="cd07040">
    <property type="entry name" value="HP"/>
    <property type="match status" value="1"/>
</dbReference>
<dbReference type="Pfam" id="PF00300">
    <property type="entry name" value="His_Phos_1"/>
    <property type="match status" value="1"/>
</dbReference>
<dbReference type="AlphaFoldDB" id="A0A4P7P108"/>